<name>A0A410FZ87_9FLAO</name>
<reference evidence="1 2" key="1">
    <citation type="submission" date="2019-01" db="EMBL/GenBank/DDBJ databases">
        <title>Complete genome sequencing of Aequorivita sp. H23M31.</title>
        <authorList>
            <person name="Bae J.-W."/>
        </authorList>
    </citation>
    <scope>NUCLEOTIDE SEQUENCE [LARGE SCALE GENOMIC DNA]</scope>
    <source>
        <strain evidence="1 2">H23M31</strain>
    </source>
</reference>
<organism evidence="1 2">
    <name type="scientific">Aequorivita ciconiae</name>
    <dbReference type="NCBI Taxonomy" id="2494375"/>
    <lineage>
        <taxon>Bacteria</taxon>
        <taxon>Pseudomonadati</taxon>
        <taxon>Bacteroidota</taxon>
        <taxon>Flavobacteriia</taxon>
        <taxon>Flavobacteriales</taxon>
        <taxon>Flavobacteriaceae</taxon>
        <taxon>Aequorivita</taxon>
    </lineage>
</organism>
<dbReference type="OrthoDB" id="1098088at2"/>
<sequence length="216" mass="25217">MSLTYLIFPILYFMPYMVSTQNINLDNKIIPENIKEEALQALSFFPELAETSIEFKFKDNIKKSTMQAQPRFASFFKPKQDREYLILISRKIQIEGENFTMDDIPSDVKIGWIGHELGHVLDYHDRTNVGLIILGIKYLLLPSSIKKVERTADTYAISHGMGAYILKTKNFILDNANLSEKYKRRIRRLYISPEEVMELINENKVEEDPEIVEMED</sequence>
<evidence type="ECO:0008006" key="3">
    <source>
        <dbReference type="Google" id="ProtNLM"/>
    </source>
</evidence>
<dbReference type="KEGG" id="aev:EI546_00225"/>
<evidence type="ECO:0000313" key="2">
    <source>
        <dbReference type="Proteomes" id="UP000285517"/>
    </source>
</evidence>
<proteinExistence type="predicted"/>
<keyword evidence="2" id="KW-1185">Reference proteome</keyword>
<protein>
    <recommendedName>
        <fullName evidence="3">Peptidase M48 domain-containing protein</fullName>
    </recommendedName>
</protein>
<accession>A0A410FZ87</accession>
<evidence type="ECO:0000313" key="1">
    <source>
        <dbReference type="EMBL" id="QAA80252.1"/>
    </source>
</evidence>
<dbReference type="AlphaFoldDB" id="A0A410FZ87"/>
<dbReference type="EMBL" id="CP034951">
    <property type="protein sequence ID" value="QAA80252.1"/>
    <property type="molecule type" value="Genomic_DNA"/>
</dbReference>
<gene>
    <name evidence="1" type="ORF">EI546_00225</name>
</gene>
<dbReference type="Proteomes" id="UP000285517">
    <property type="component" value="Chromosome"/>
</dbReference>